<evidence type="ECO:0000313" key="3">
    <source>
        <dbReference type="RefSeq" id="XP_055865487.1"/>
    </source>
</evidence>
<reference evidence="3" key="1">
    <citation type="submission" date="2025-08" db="UniProtKB">
        <authorList>
            <consortium name="RefSeq"/>
        </authorList>
    </citation>
    <scope>IDENTIFICATION</scope>
</reference>
<protein>
    <submittedName>
        <fullName evidence="3">Uncharacterized protein LOC129922691 isoform X1</fullName>
    </submittedName>
</protein>
<accession>A0A9W2YRV9</accession>
<dbReference type="GeneID" id="129922691"/>
<name>A0A9W2YRV9_BIOGL</name>
<proteinExistence type="predicted"/>
<dbReference type="RefSeq" id="XP_055865487.1">
    <property type="nucleotide sequence ID" value="XM_056009512.1"/>
</dbReference>
<gene>
    <name evidence="3" type="primary">LOC129922691</name>
</gene>
<sequence length="185" mass="20877">MEQIFVAKTRICLCLLFLYSLLVDLLLIMADEKGTGKPNNCTDVLDAYLSIEGQKIDLNSTLCLVTLKENFKSQYSASFCIPRIYVEHTMRAYINEEQINSVTISECCYMDIEADNWTNALLVMQYSEDNGCLRSGTLNCSLTSGDHFNPAFGRAHSMLKLSPKLTHAFVLWPIICVLCKTHCLL</sequence>
<organism evidence="2 3">
    <name type="scientific">Biomphalaria glabrata</name>
    <name type="common">Bloodfluke planorb</name>
    <name type="synonym">Freshwater snail</name>
    <dbReference type="NCBI Taxonomy" id="6526"/>
    <lineage>
        <taxon>Eukaryota</taxon>
        <taxon>Metazoa</taxon>
        <taxon>Spiralia</taxon>
        <taxon>Lophotrochozoa</taxon>
        <taxon>Mollusca</taxon>
        <taxon>Gastropoda</taxon>
        <taxon>Heterobranchia</taxon>
        <taxon>Euthyneura</taxon>
        <taxon>Panpulmonata</taxon>
        <taxon>Hygrophila</taxon>
        <taxon>Lymnaeoidea</taxon>
        <taxon>Planorbidae</taxon>
        <taxon>Biomphalaria</taxon>
    </lineage>
</organism>
<dbReference type="AlphaFoldDB" id="A0A9W2YRV9"/>
<keyword evidence="1" id="KW-0732">Signal</keyword>
<dbReference type="Proteomes" id="UP001165740">
    <property type="component" value="Chromosome 14"/>
</dbReference>
<keyword evidence="2" id="KW-1185">Reference proteome</keyword>
<feature type="signal peptide" evidence="1">
    <location>
        <begin position="1"/>
        <end position="36"/>
    </location>
</feature>
<evidence type="ECO:0000256" key="1">
    <source>
        <dbReference type="SAM" id="SignalP"/>
    </source>
</evidence>
<feature type="chain" id="PRO_5040900032" evidence="1">
    <location>
        <begin position="37"/>
        <end position="185"/>
    </location>
</feature>
<evidence type="ECO:0000313" key="2">
    <source>
        <dbReference type="Proteomes" id="UP001165740"/>
    </source>
</evidence>